<dbReference type="AlphaFoldDB" id="A0A4R3QE44"/>
<sequence length="40" mass="4212">MNRLPFASGLLLPSAASRVACVLGVIALLWAAIHWAIVLP</sequence>
<feature type="transmembrane region" description="Helical" evidence="1">
    <location>
        <begin position="15"/>
        <end position="39"/>
    </location>
</feature>
<keyword evidence="1" id="KW-0472">Membrane</keyword>
<name>A0A4R3QE44_RHISU</name>
<reference evidence="2 3" key="1">
    <citation type="submission" date="2019-03" db="EMBL/GenBank/DDBJ databases">
        <title>Genomic Encyclopedia of Type Strains, Phase IV (KMG-V): Genome sequencing to study the core and pangenomes of soil and plant-associated prokaryotes.</title>
        <authorList>
            <person name="Whitman W."/>
        </authorList>
    </citation>
    <scope>NUCLEOTIDE SEQUENCE [LARGE SCALE GENOMIC DNA]</scope>
    <source>
        <strain evidence="2 3">Hc14</strain>
    </source>
</reference>
<accession>A0A4R3QE44</accession>
<keyword evidence="1" id="KW-0812">Transmembrane</keyword>
<evidence type="ECO:0000313" key="2">
    <source>
        <dbReference type="EMBL" id="TCU19134.1"/>
    </source>
</evidence>
<gene>
    <name evidence="2" type="ORF">EV132_102363</name>
</gene>
<evidence type="ECO:0000313" key="3">
    <source>
        <dbReference type="Proteomes" id="UP000294576"/>
    </source>
</evidence>
<evidence type="ECO:0000256" key="1">
    <source>
        <dbReference type="SAM" id="Phobius"/>
    </source>
</evidence>
<comment type="caution">
    <text evidence="2">The sequence shown here is derived from an EMBL/GenBank/DDBJ whole genome shotgun (WGS) entry which is preliminary data.</text>
</comment>
<organism evidence="2 3">
    <name type="scientific">Rhizobium sullae</name>
    <name type="common">Rhizobium hedysari</name>
    <dbReference type="NCBI Taxonomy" id="50338"/>
    <lineage>
        <taxon>Bacteria</taxon>
        <taxon>Pseudomonadati</taxon>
        <taxon>Pseudomonadota</taxon>
        <taxon>Alphaproteobacteria</taxon>
        <taxon>Hyphomicrobiales</taxon>
        <taxon>Rhizobiaceae</taxon>
        <taxon>Rhizobium/Agrobacterium group</taxon>
        <taxon>Rhizobium</taxon>
    </lineage>
</organism>
<dbReference type="RefSeq" id="WP_281029310.1">
    <property type="nucleotide sequence ID" value="NZ_SMBH01000002.1"/>
</dbReference>
<keyword evidence="1" id="KW-1133">Transmembrane helix</keyword>
<protein>
    <submittedName>
        <fullName evidence="2">Uncharacterized protein</fullName>
    </submittedName>
</protein>
<dbReference type="EMBL" id="SMBH01000002">
    <property type="protein sequence ID" value="TCU19134.1"/>
    <property type="molecule type" value="Genomic_DNA"/>
</dbReference>
<dbReference type="Proteomes" id="UP000294576">
    <property type="component" value="Unassembled WGS sequence"/>
</dbReference>
<proteinExistence type="predicted"/>